<dbReference type="EMBL" id="JANSHE010004826">
    <property type="protein sequence ID" value="KAJ2974450.1"/>
    <property type="molecule type" value="Genomic_DNA"/>
</dbReference>
<comment type="caution">
    <text evidence="1">The sequence shown here is derived from an EMBL/GenBank/DDBJ whole genome shotgun (WGS) entry which is preliminary data.</text>
</comment>
<protein>
    <submittedName>
        <fullName evidence="1">Uncharacterized protein</fullName>
    </submittedName>
</protein>
<organism evidence="1 2">
    <name type="scientific">Trametes sanguinea</name>
    <dbReference type="NCBI Taxonomy" id="158606"/>
    <lineage>
        <taxon>Eukaryota</taxon>
        <taxon>Fungi</taxon>
        <taxon>Dikarya</taxon>
        <taxon>Basidiomycota</taxon>
        <taxon>Agaricomycotina</taxon>
        <taxon>Agaricomycetes</taxon>
        <taxon>Polyporales</taxon>
        <taxon>Polyporaceae</taxon>
        <taxon>Trametes</taxon>
    </lineage>
</organism>
<reference evidence="1" key="1">
    <citation type="submission" date="2022-08" db="EMBL/GenBank/DDBJ databases">
        <title>Genome Sequence of Pycnoporus sanguineus.</title>
        <authorList>
            <person name="Buettner E."/>
        </authorList>
    </citation>
    <scope>NUCLEOTIDE SEQUENCE</scope>
    <source>
        <strain evidence="1">CG-C14</strain>
    </source>
</reference>
<name>A0ACC1N593_9APHY</name>
<sequence length="88" mass="9503">MSASLRRVSLDSLTGFLFLTIIAHGHVHQELVRPHLQLSPAGRATPPTRPRDAACSPRTTTTSLSPSSPALSATFLCVSPFLTQLRRP</sequence>
<keyword evidence="2" id="KW-1185">Reference proteome</keyword>
<proteinExistence type="predicted"/>
<dbReference type="Proteomes" id="UP001144978">
    <property type="component" value="Unassembled WGS sequence"/>
</dbReference>
<gene>
    <name evidence="1" type="ORF">NUW54_g11893</name>
</gene>
<accession>A0ACC1N593</accession>
<evidence type="ECO:0000313" key="1">
    <source>
        <dbReference type="EMBL" id="KAJ2974450.1"/>
    </source>
</evidence>
<evidence type="ECO:0000313" key="2">
    <source>
        <dbReference type="Proteomes" id="UP001144978"/>
    </source>
</evidence>